<evidence type="ECO:0000313" key="1">
    <source>
        <dbReference type="EMBL" id="TGL64157.1"/>
    </source>
</evidence>
<organism evidence="1 2">
    <name type="scientific">Leptospira sarikeiensis</name>
    <dbReference type="NCBI Taxonomy" id="2484943"/>
    <lineage>
        <taxon>Bacteria</taxon>
        <taxon>Pseudomonadati</taxon>
        <taxon>Spirochaetota</taxon>
        <taxon>Spirochaetia</taxon>
        <taxon>Leptospirales</taxon>
        <taxon>Leptospiraceae</taxon>
        <taxon>Leptospira</taxon>
    </lineage>
</organism>
<gene>
    <name evidence="1" type="ORF">EHQ64_03980</name>
</gene>
<name>A0A4R9KBN8_9LEPT</name>
<protein>
    <recommendedName>
        <fullName evidence="3">Lipoprotein</fullName>
    </recommendedName>
</protein>
<dbReference type="EMBL" id="RQGF01000009">
    <property type="protein sequence ID" value="TGL64157.1"/>
    <property type="molecule type" value="Genomic_DNA"/>
</dbReference>
<keyword evidence="2" id="KW-1185">Reference proteome</keyword>
<dbReference type="AlphaFoldDB" id="A0A4R9KBN8"/>
<evidence type="ECO:0000313" key="2">
    <source>
        <dbReference type="Proteomes" id="UP000297762"/>
    </source>
</evidence>
<accession>A0A4R9KBN8</accession>
<comment type="caution">
    <text evidence="1">The sequence shown here is derived from an EMBL/GenBank/DDBJ whole genome shotgun (WGS) entry which is preliminary data.</text>
</comment>
<dbReference type="RefSeq" id="WP_135648204.1">
    <property type="nucleotide sequence ID" value="NZ_RQGF01000009.1"/>
</dbReference>
<dbReference type="OrthoDB" id="345897at2"/>
<dbReference type="PROSITE" id="PS51257">
    <property type="entry name" value="PROKAR_LIPOPROTEIN"/>
    <property type="match status" value="1"/>
</dbReference>
<dbReference type="Proteomes" id="UP000297762">
    <property type="component" value="Unassembled WGS sequence"/>
</dbReference>
<reference evidence="1" key="1">
    <citation type="journal article" date="2019" name="PLoS Negl. Trop. Dis.">
        <title>Revisiting the worldwide diversity of Leptospira species in the environment.</title>
        <authorList>
            <person name="Vincent A.T."/>
            <person name="Schiettekatte O."/>
            <person name="Bourhy P."/>
            <person name="Veyrier F.J."/>
            <person name="Picardeau M."/>
        </authorList>
    </citation>
    <scope>NUCLEOTIDE SEQUENCE [LARGE SCALE GENOMIC DNA]</scope>
    <source>
        <strain evidence="1">201702455</strain>
    </source>
</reference>
<sequence length="62" mass="6599">MILNLKRGILFLSLGIILTGIVSTACSKPGGDTIPPFLFNTGYSLEKSKTGFFIIVPKGIAQ</sequence>
<proteinExistence type="predicted"/>
<evidence type="ECO:0008006" key="3">
    <source>
        <dbReference type="Google" id="ProtNLM"/>
    </source>
</evidence>